<evidence type="ECO:0000313" key="1">
    <source>
        <dbReference type="EMBL" id="MBB1153518.1"/>
    </source>
</evidence>
<name>A0A7W3VUP3_9PSEU</name>
<organism evidence="1 2">
    <name type="scientific">Amycolatopsis dendrobii</name>
    <dbReference type="NCBI Taxonomy" id="2760662"/>
    <lineage>
        <taxon>Bacteria</taxon>
        <taxon>Bacillati</taxon>
        <taxon>Actinomycetota</taxon>
        <taxon>Actinomycetes</taxon>
        <taxon>Pseudonocardiales</taxon>
        <taxon>Pseudonocardiaceae</taxon>
        <taxon>Amycolatopsis</taxon>
    </lineage>
</organism>
<keyword evidence="2" id="KW-1185">Reference proteome</keyword>
<dbReference type="Proteomes" id="UP000526734">
    <property type="component" value="Unassembled WGS sequence"/>
</dbReference>
<dbReference type="EMBL" id="JACGZW010000003">
    <property type="protein sequence ID" value="MBB1153518.1"/>
    <property type="molecule type" value="Genomic_DNA"/>
</dbReference>
<gene>
    <name evidence="1" type="ORF">H4281_10295</name>
</gene>
<protein>
    <submittedName>
        <fullName evidence="1">HK97 gp10 family phage protein</fullName>
    </submittedName>
</protein>
<sequence>MARYEPDSAGFTRLATSRRVSRHMTGVVGRYWADELRALAPTLFHRNTGEYIDSITVEPTVVEINGLPRAAVIIAANTRYAAILEIGSKDIDVPPRPLTKLLDRIEDADPGQARKHRG</sequence>
<accession>A0A7W3VUP3</accession>
<proteinExistence type="predicted"/>
<dbReference type="AlphaFoldDB" id="A0A7W3VUP3"/>
<comment type="caution">
    <text evidence="1">The sequence shown here is derived from an EMBL/GenBank/DDBJ whole genome shotgun (WGS) entry which is preliminary data.</text>
</comment>
<evidence type="ECO:0000313" key="2">
    <source>
        <dbReference type="Proteomes" id="UP000526734"/>
    </source>
</evidence>
<reference evidence="1 2" key="1">
    <citation type="submission" date="2020-08" db="EMBL/GenBank/DDBJ databases">
        <title>Amycolatopsis sp. nov. DR6-1 isolated from Dendrobium heterocarpum.</title>
        <authorList>
            <person name="Tedsree N."/>
            <person name="Kuncharoen N."/>
            <person name="Likhitwitayawuid K."/>
            <person name="Tanasupawat S."/>
        </authorList>
    </citation>
    <scope>NUCLEOTIDE SEQUENCE [LARGE SCALE GENOMIC DNA]</scope>
    <source>
        <strain evidence="1 2">DR6-1</strain>
    </source>
</reference>
<dbReference type="RefSeq" id="WP_182890639.1">
    <property type="nucleotide sequence ID" value="NZ_JACGZW010000003.1"/>
</dbReference>